<comment type="caution">
    <text evidence="2">The sequence shown here is derived from an EMBL/GenBank/DDBJ whole genome shotgun (WGS) entry which is preliminary data.</text>
</comment>
<dbReference type="AlphaFoldDB" id="A0A2K3JND3"/>
<dbReference type="Pfam" id="PF13966">
    <property type="entry name" value="zf-RVT"/>
    <property type="match status" value="1"/>
</dbReference>
<dbReference type="InterPro" id="IPR026960">
    <property type="entry name" value="RVT-Znf"/>
</dbReference>
<protein>
    <submittedName>
        <fullName evidence="2">MYB-like transcription factor</fullName>
    </submittedName>
</protein>
<accession>A0A2K3JND3</accession>
<evidence type="ECO:0000313" key="3">
    <source>
        <dbReference type="Proteomes" id="UP000236291"/>
    </source>
</evidence>
<reference evidence="2 3" key="1">
    <citation type="journal article" date="2014" name="Am. J. Bot.">
        <title>Genome assembly and annotation for red clover (Trifolium pratense; Fabaceae).</title>
        <authorList>
            <person name="Istvanek J."/>
            <person name="Jaros M."/>
            <person name="Krenek A."/>
            <person name="Repkova J."/>
        </authorList>
    </citation>
    <scope>NUCLEOTIDE SEQUENCE [LARGE SCALE GENOMIC DNA]</scope>
    <source>
        <strain evidence="3">cv. Tatra</strain>
        <tissue evidence="2">Young leaves</tissue>
    </source>
</reference>
<dbReference type="EMBL" id="ASHM01071958">
    <property type="protein sequence ID" value="PNX55553.1"/>
    <property type="molecule type" value="Genomic_DNA"/>
</dbReference>
<gene>
    <name evidence="2" type="ORF">L195_g049182</name>
</gene>
<proteinExistence type="predicted"/>
<reference evidence="2 3" key="2">
    <citation type="journal article" date="2017" name="Front. Plant Sci.">
        <title>Gene Classification and Mining of Molecular Markers Useful in Red Clover (Trifolium pratense) Breeding.</title>
        <authorList>
            <person name="Istvanek J."/>
            <person name="Dluhosova J."/>
            <person name="Dluhos P."/>
            <person name="Patkova L."/>
            <person name="Nedelnik J."/>
            <person name="Repkova J."/>
        </authorList>
    </citation>
    <scope>NUCLEOTIDE SEQUENCE [LARGE SCALE GENOMIC DNA]</scope>
    <source>
        <strain evidence="3">cv. Tatra</strain>
        <tissue evidence="2">Young leaves</tissue>
    </source>
</reference>
<sequence>IGVAEKTFPMGGGIAGSSQRVVARHMVSLVFKNIWSSPAPSKVITFSWKLLHDRLPSKCNLHRRGVVQNVNNQQCVWCVDNLESGTHLLLHCNFAKTVWMEARNEKIFNNLSKAPKEVVEEIKGMPWRWSVHRLKITPCLLYEWQRELGYCFGR</sequence>
<organism evidence="2 3">
    <name type="scientific">Trifolium pratense</name>
    <name type="common">Red clover</name>
    <dbReference type="NCBI Taxonomy" id="57577"/>
    <lineage>
        <taxon>Eukaryota</taxon>
        <taxon>Viridiplantae</taxon>
        <taxon>Streptophyta</taxon>
        <taxon>Embryophyta</taxon>
        <taxon>Tracheophyta</taxon>
        <taxon>Spermatophyta</taxon>
        <taxon>Magnoliopsida</taxon>
        <taxon>eudicotyledons</taxon>
        <taxon>Gunneridae</taxon>
        <taxon>Pentapetalae</taxon>
        <taxon>rosids</taxon>
        <taxon>fabids</taxon>
        <taxon>Fabales</taxon>
        <taxon>Fabaceae</taxon>
        <taxon>Papilionoideae</taxon>
        <taxon>50 kb inversion clade</taxon>
        <taxon>NPAAA clade</taxon>
        <taxon>Hologalegina</taxon>
        <taxon>IRL clade</taxon>
        <taxon>Trifolieae</taxon>
        <taxon>Trifolium</taxon>
    </lineage>
</organism>
<feature type="non-terminal residue" evidence="2">
    <location>
        <position position="1"/>
    </location>
</feature>
<evidence type="ECO:0000313" key="2">
    <source>
        <dbReference type="EMBL" id="PNX55553.1"/>
    </source>
</evidence>
<feature type="domain" description="Reverse transcriptase zinc-binding" evidence="1">
    <location>
        <begin position="30"/>
        <end position="99"/>
    </location>
</feature>
<name>A0A2K3JND3_TRIPR</name>
<evidence type="ECO:0000259" key="1">
    <source>
        <dbReference type="Pfam" id="PF13966"/>
    </source>
</evidence>
<dbReference type="Proteomes" id="UP000236291">
    <property type="component" value="Unassembled WGS sequence"/>
</dbReference>